<evidence type="ECO:0000313" key="2">
    <source>
        <dbReference type="Proteomes" id="UP000805649"/>
    </source>
</evidence>
<dbReference type="Proteomes" id="UP000805649">
    <property type="component" value="Unassembled WGS sequence"/>
</dbReference>
<accession>A0ACC3YR07</accession>
<gene>
    <name evidence="1" type="ORF">CTRU02_211100</name>
</gene>
<dbReference type="EMBL" id="VUJX02000007">
    <property type="protein sequence ID" value="KAL0934301.1"/>
    <property type="molecule type" value="Genomic_DNA"/>
</dbReference>
<organism evidence="1 2">
    <name type="scientific">Colletotrichum truncatum</name>
    <name type="common">Anthracnose fungus</name>
    <name type="synonym">Colletotrichum capsici</name>
    <dbReference type="NCBI Taxonomy" id="5467"/>
    <lineage>
        <taxon>Eukaryota</taxon>
        <taxon>Fungi</taxon>
        <taxon>Dikarya</taxon>
        <taxon>Ascomycota</taxon>
        <taxon>Pezizomycotina</taxon>
        <taxon>Sordariomycetes</taxon>
        <taxon>Hypocreomycetidae</taxon>
        <taxon>Glomerellales</taxon>
        <taxon>Glomerellaceae</taxon>
        <taxon>Colletotrichum</taxon>
        <taxon>Colletotrichum truncatum species complex</taxon>
    </lineage>
</organism>
<name>A0ACC3YR07_COLTU</name>
<comment type="caution">
    <text evidence="1">The sequence shown here is derived from an EMBL/GenBank/DDBJ whole genome shotgun (WGS) entry which is preliminary data.</text>
</comment>
<proteinExistence type="predicted"/>
<keyword evidence="2" id="KW-1185">Reference proteome</keyword>
<reference evidence="1 2" key="1">
    <citation type="journal article" date="2020" name="Phytopathology">
        <title>Genome Sequence Resources of Colletotrichum truncatum, C. plurivorum, C. musicola, and C. sojae: Four Species Pathogenic to Soybean (Glycine max).</title>
        <authorList>
            <person name="Rogerio F."/>
            <person name="Boufleur T.R."/>
            <person name="Ciampi-Guillardi M."/>
            <person name="Sukno S.A."/>
            <person name="Thon M.R."/>
            <person name="Massola Junior N.S."/>
            <person name="Baroncelli R."/>
        </authorList>
    </citation>
    <scope>NUCLEOTIDE SEQUENCE [LARGE SCALE GENOMIC DNA]</scope>
    <source>
        <strain evidence="1 2">CMES1059</strain>
    </source>
</reference>
<sequence>MPLPAVLPLPSLLLVCPPSIRLSSLSALSSPQYSHVGALVFAAWKLPNHFPLPPRRVGTPRQLCLVLIPPNAE</sequence>
<evidence type="ECO:0000313" key="1">
    <source>
        <dbReference type="EMBL" id="KAL0934301.1"/>
    </source>
</evidence>
<protein>
    <submittedName>
        <fullName evidence="1">Uncharacterized protein</fullName>
    </submittedName>
</protein>